<dbReference type="InterPro" id="IPR010982">
    <property type="entry name" value="Lambda_DNA-bd_dom_sf"/>
</dbReference>
<dbReference type="CDD" id="cd00093">
    <property type="entry name" value="HTH_XRE"/>
    <property type="match status" value="1"/>
</dbReference>
<evidence type="ECO:0000313" key="4">
    <source>
        <dbReference type="Proteomes" id="UP001631949"/>
    </source>
</evidence>
<feature type="domain" description="HTH cro/C1-type" evidence="2">
    <location>
        <begin position="15"/>
        <end position="69"/>
    </location>
</feature>
<dbReference type="InterPro" id="IPR013430">
    <property type="entry name" value="Toxin_antidote_HigA"/>
</dbReference>
<dbReference type="PROSITE" id="PS50943">
    <property type="entry name" value="HTH_CROC1"/>
    <property type="match status" value="1"/>
</dbReference>
<protein>
    <submittedName>
        <fullName evidence="3">HigA family addiction module antitoxin</fullName>
    </submittedName>
</protein>
<dbReference type="Pfam" id="PF01381">
    <property type="entry name" value="HTH_3"/>
    <property type="match status" value="1"/>
</dbReference>
<evidence type="ECO:0000256" key="1">
    <source>
        <dbReference type="ARBA" id="ARBA00023125"/>
    </source>
</evidence>
<dbReference type="RefSeq" id="WP_408978111.1">
    <property type="nucleotide sequence ID" value="NZ_JBJUVG010000021.1"/>
</dbReference>
<name>A0ABW9H0X6_9FIRM</name>
<keyword evidence="1" id="KW-0238">DNA-binding</keyword>
<keyword evidence="4" id="KW-1185">Reference proteome</keyword>
<evidence type="ECO:0000259" key="2">
    <source>
        <dbReference type="PROSITE" id="PS50943"/>
    </source>
</evidence>
<dbReference type="PANTHER" id="PTHR36924:SF1">
    <property type="entry name" value="ANTITOXIN HIGA-1"/>
    <property type="match status" value="1"/>
</dbReference>
<dbReference type="EMBL" id="JBJUVG010000021">
    <property type="protein sequence ID" value="MFM9414505.1"/>
    <property type="molecule type" value="Genomic_DNA"/>
</dbReference>
<dbReference type="PANTHER" id="PTHR36924">
    <property type="entry name" value="ANTITOXIN HIGA-1"/>
    <property type="match status" value="1"/>
</dbReference>
<gene>
    <name evidence="3" type="ORF">ACKQTC_09010</name>
</gene>
<dbReference type="Proteomes" id="UP001631949">
    <property type="component" value="Unassembled WGS sequence"/>
</dbReference>
<proteinExistence type="predicted"/>
<accession>A0ABW9H0X6</accession>
<dbReference type="SMART" id="SM00530">
    <property type="entry name" value="HTH_XRE"/>
    <property type="match status" value="1"/>
</dbReference>
<evidence type="ECO:0000313" key="3">
    <source>
        <dbReference type="EMBL" id="MFM9414505.1"/>
    </source>
</evidence>
<dbReference type="Gene3D" id="1.10.260.40">
    <property type="entry name" value="lambda repressor-like DNA-binding domains"/>
    <property type="match status" value="1"/>
</dbReference>
<organism evidence="3 4">
    <name type="scientific">Peptococcus simiae</name>
    <dbReference type="NCBI Taxonomy" id="1643805"/>
    <lineage>
        <taxon>Bacteria</taxon>
        <taxon>Bacillati</taxon>
        <taxon>Bacillota</taxon>
        <taxon>Clostridia</taxon>
        <taxon>Eubacteriales</taxon>
        <taxon>Peptococcaceae</taxon>
        <taxon>Peptococcus</taxon>
    </lineage>
</organism>
<dbReference type="InterPro" id="IPR001387">
    <property type="entry name" value="Cro/C1-type_HTH"/>
</dbReference>
<sequence>MRSRTYIATPPGETIKEQLMSRNMTQKEFAARMDMSEKHISQLINGTVSLTPEMAMRLEMVLGIPSEFWSKLENIYRDKLVKVQAENDMDADLEIIKKIPYNEMSKLGWIEKTGNRKQRVFALRKFFEVVRLNLINKPPISNIACRQLRESNNSDYALLAWAQKAKLEARSIETSSINIERLIRSIPLLRDMTVQDPADFSPALCDILKKCGVALVLLPHIGGSFLHGATFQDRTKIVIGLTLRGRDADKFWFSLFHEIGHIVLGHLSLGKGLTEEEERAADSFARNALIEDCQFQSFISNGDFNNKSAILMFSEEVGISPGIVVGRLQKEGYLPFSFYNDLKIKYVFR</sequence>
<dbReference type="NCBIfam" id="TIGR02607">
    <property type="entry name" value="antidote_HigA"/>
    <property type="match status" value="1"/>
</dbReference>
<reference evidence="3 4" key="1">
    <citation type="journal article" date="2016" name="Int. J. Syst. Evol. Microbiol.">
        <title>Peptococcus simiae sp. nov., isolated from rhesus macaque faeces and emended description of the genus Peptococcus.</title>
        <authorList>
            <person name="Shkoporov A.N."/>
            <person name="Efimov B.A."/>
            <person name="Kondova I."/>
            <person name="Ouwerling B."/>
            <person name="Chaplin A.V."/>
            <person name="Shcherbakova V.A."/>
            <person name="Langermans J.A.M."/>
        </authorList>
    </citation>
    <scope>NUCLEOTIDE SEQUENCE [LARGE SCALE GENOMIC DNA]</scope>
    <source>
        <strain evidence="3 4">M108</strain>
    </source>
</reference>
<dbReference type="SUPFAM" id="SSF47413">
    <property type="entry name" value="lambda repressor-like DNA-binding domains"/>
    <property type="match status" value="1"/>
</dbReference>
<comment type="caution">
    <text evidence="3">The sequence shown here is derived from an EMBL/GenBank/DDBJ whole genome shotgun (WGS) entry which is preliminary data.</text>
</comment>